<dbReference type="PANTHER" id="PTHR32027">
    <property type="entry name" value="CYTOSINE DEAMINASE"/>
    <property type="match status" value="1"/>
</dbReference>
<dbReference type="InterPro" id="IPR013108">
    <property type="entry name" value="Amidohydro_3"/>
</dbReference>
<evidence type="ECO:0000256" key="2">
    <source>
        <dbReference type="ARBA" id="ARBA00022801"/>
    </source>
</evidence>
<feature type="domain" description="Amidohydrolase 3" evidence="3">
    <location>
        <begin position="46"/>
        <end position="401"/>
    </location>
</feature>
<accession>A0A7X1EBK6</accession>
<dbReference type="InterPro" id="IPR011059">
    <property type="entry name" value="Metal-dep_hydrolase_composite"/>
</dbReference>
<comment type="caution">
    <text evidence="4">The sequence shown here is derived from an EMBL/GenBank/DDBJ whole genome shotgun (WGS) entry which is preliminary data.</text>
</comment>
<dbReference type="AlphaFoldDB" id="A0A7X1EBK6"/>
<dbReference type="InterPro" id="IPR052349">
    <property type="entry name" value="Metallo-hydrolase_Enzymes"/>
</dbReference>
<dbReference type="Gene3D" id="3.20.20.140">
    <property type="entry name" value="Metal-dependent hydrolases"/>
    <property type="match status" value="1"/>
</dbReference>
<organism evidence="4 5">
    <name type="scientific">Pelagicoccus albus</name>
    <dbReference type="NCBI Taxonomy" id="415222"/>
    <lineage>
        <taxon>Bacteria</taxon>
        <taxon>Pseudomonadati</taxon>
        <taxon>Verrucomicrobiota</taxon>
        <taxon>Opitutia</taxon>
        <taxon>Puniceicoccales</taxon>
        <taxon>Pelagicoccaceae</taxon>
        <taxon>Pelagicoccus</taxon>
    </lineage>
</organism>
<evidence type="ECO:0000313" key="5">
    <source>
        <dbReference type="Proteomes" id="UP000526501"/>
    </source>
</evidence>
<dbReference type="Proteomes" id="UP000526501">
    <property type="component" value="Unassembled WGS sequence"/>
</dbReference>
<dbReference type="CDD" id="cd01293">
    <property type="entry name" value="Bact_CD"/>
    <property type="match status" value="1"/>
</dbReference>
<dbReference type="InterPro" id="IPR032466">
    <property type="entry name" value="Metal_Hydrolase"/>
</dbReference>
<dbReference type="GO" id="GO:0006209">
    <property type="term" value="P:cytosine catabolic process"/>
    <property type="evidence" value="ECO:0007669"/>
    <property type="project" value="TreeGrafter"/>
</dbReference>
<dbReference type="FunFam" id="3.20.20.140:FF:000019">
    <property type="entry name" value="Cytosine deaminase"/>
    <property type="match status" value="1"/>
</dbReference>
<gene>
    <name evidence="4" type="ORF">H5P27_17795</name>
</gene>
<dbReference type="EMBL" id="JACHVC010000013">
    <property type="protein sequence ID" value="MBC2607912.1"/>
    <property type="molecule type" value="Genomic_DNA"/>
</dbReference>
<protein>
    <submittedName>
        <fullName evidence="4">Amidohydrolase family protein</fullName>
    </submittedName>
</protein>
<evidence type="ECO:0000259" key="3">
    <source>
        <dbReference type="Pfam" id="PF07969"/>
    </source>
</evidence>
<dbReference type="SUPFAM" id="SSF51556">
    <property type="entry name" value="Metallo-dependent hydrolases"/>
    <property type="match status" value="1"/>
</dbReference>
<dbReference type="GO" id="GO:0035888">
    <property type="term" value="F:isoguanine deaminase activity"/>
    <property type="evidence" value="ECO:0007669"/>
    <property type="project" value="TreeGrafter"/>
</dbReference>
<reference evidence="4 5" key="1">
    <citation type="submission" date="2020-07" db="EMBL/GenBank/DDBJ databases">
        <authorList>
            <person name="Feng X."/>
        </authorList>
    </citation>
    <scope>NUCLEOTIDE SEQUENCE [LARGE SCALE GENOMIC DNA]</scope>
    <source>
        <strain evidence="4 5">JCM23202</strain>
    </source>
</reference>
<keyword evidence="1" id="KW-0479">Metal-binding</keyword>
<evidence type="ECO:0000313" key="4">
    <source>
        <dbReference type="EMBL" id="MBC2607912.1"/>
    </source>
</evidence>
<dbReference type="Pfam" id="PF07969">
    <property type="entry name" value="Amidohydro_3"/>
    <property type="match status" value="1"/>
</dbReference>
<keyword evidence="5" id="KW-1185">Reference proteome</keyword>
<dbReference type="GO" id="GO:0004131">
    <property type="term" value="F:cytosine deaminase activity"/>
    <property type="evidence" value="ECO:0007669"/>
    <property type="project" value="TreeGrafter"/>
</dbReference>
<name>A0A7X1EBK6_9BACT</name>
<dbReference type="GO" id="GO:0046872">
    <property type="term" value="F:metal ion binding"/>
    <property type="evidence" value="ECO:0007669"/>
    <property type="project" value="UniProtKB-KW"/>
</dbReference>
<dbReference type="Gene3D" id="2.30.40.10">
    <property type="entry name" value="Urease, subunit C, domain 1"/>
    <property type="match status" value="1"/>
</dbReference>
<dbReference type="PANTHER" id="PTHR32027:SF0">
    <property type="entry name" value="CYTOSINE DEAMINASE"/>
    <property type="match status" value="1"/>
</dbReference>
<sequence>MCLENRYDLLVREARLLGFDGTTDIGIKAGKISAIGKLENCEASEMIEAKGQLVLPAFVNAHFHLCKVFTLDWVDDAAIDAYHAPGMENAGEAIDLAARVKAHYSEEVLLPQITRALEWAERYGNLFLRVFADVDGKAGLTGLKAVLKAKELFADRLELQVVAFAQDGIVREPEATALMEEAMQLGADVVGGIPWIEDGSAAQQAHVDEIFRLALKYDAPVSMLLDDAGKPDLRTLEMMCRKAIETGWQGRCLAHHCRALNVYPSDYKEEVLYPLMRDAGVGLVSNPHTGPMHADPRELEASGVDICLGQDDVTDAYYPFGRNNMLEVAFLAAHAWMLTRREEGDKLLEMVTSRAAKAMGLKAYGIEEGNEANLVLVKGDTAREALRFHEPLTVIRKGRIVTPA</sequence>
<evidence type="ECO:0000256" key="1">
    <source>
        <dbReference type="ARBA" id="ARBA00022723"/>
    </source>
</evidence>
<keyword evidence="2 4" id="KW-0378">Hydrolase</keyword>
<dbReference type="RefSeq" id="WP_185661775.1">
    <property type="nucleotide sequence ID" value="NZ_CAWPOO010000013.1"/>
</dbReference>
<dbReference type="SUPFAM" id="SSF51338">
    <property type="entry name" value="Composite domain of metallo-dependent hydrolases"/>
    <property type="match status" value="1"/>
</dbReference>
<proteinExistence type="predicted"/>